<evidence type="ECO:0000259" key="6">
    <source>
        <dbReference type="Pfam" id="PF00883"/>
    </source>
</evidence>
<feature type="domain" description="Cytosol aminopeptidase" evidence="6">
    <location>
        <begin position="179"/>
        <end position="481"/>
    </location>
</feature>
<dbReference type="PRINTS" id="PR00481">
    <property type="entry name" value="LAMNOPPTDASE"/>
</dbReference>
<evidence type="ECO:0000256" key="5">
    <source>
        <dbReference type="ARBA" id="ARBA00023211"/>
    </source>
</evidence>
<dbReference type="eggNOG" id="COG0260">
    <property type="taxonomic scope" value="Bacteria"/>
</dbReference>
<evidence type="ECO:0000256" key="4">
    <source>
        <dbReference type="ARBA" id="ARBA00022801"/>
    </source>
</evidence>
<name>A0A1W6SNZ8_9PROT</name>
<dbReference type="AlphaFoldDB" id="A0A1W6SNZ8"/>
<comment type="similarity">
    <text evidence="1">Belongs to the peptidase M17 family.</text>
</comment>
<proteinExistence type="inferred from homology"/>
<dbReference type="OrthoDB" id="9809354at2"/>
<keyword evidence="2" id="KW-0031">Aminopeptidase</keyword>
<keyword evidence="5" id="KW-0464">Manganese</keyword>
<evidence type="ECO:0000313" key="7">
    <source>
        <dbReference type="EMBL" id="ARO87523.1"/>
    </source>
</evidence>
<dbReference type="KEGG" id="nlc:EBAPG3_006925"/>
<reference evidence="7 8" key="1">
    <citation type="journal article" date="2015" name="Int. J. Syst. Evol. Microbiol.">
        <title>Nitrosospira lacus sp. nov., a psychrotolerant, ammonia-oxidizing bacterium from sandy lake sediment.</title>
        <authorList>
            <person name="Urakawa H."/>
            <person name="Garcia J.C."/>
            <person name="Nielsen J.L."/>
            <person name="Le V.Q."/>
            <person name="Kozlowski J.A."/>
            <person name="Stein L.Y."/>
            <person name="Lim C.K."/>
            <person name="Pommerening-Roser A."/>
            <person name="Martens-Habbena W."/>
            <person name="Stahl D.A."/>
            <person name="Klotz M.G."/>
        </authorList>
    </citation>
    <scope>NUCLEOTIDE SEQUENCE [LARGE SCALE GENOMIC DNA]</scope>
    <source>
        <strain evidence="7 8">APG3</strain>
    </source>
</reference>
<dbReference type="InterPro" id="IPR011356">
    <property type="entry name" value="Leucine_aapep/pepB"/>
</dbReference>
<dbReference type="EMBL" id="CP021106">
    <property type="protein sequence ID" value="ARO87523.1"/>
    <property type="molecule type" value="Genomic_DNA"/>
</dbReference>
<keyword evidence="3" id="KW-0645">Protease</keyword>
<dbReference type="Proteomes" id="UP000012179">
    <property type="component" value="Chromosome"/>
</dbReference>
<protein>
    <submittedName>
        <fullName evidence="7">Peptidase M17</fullName>
    </submittedName>
</protein>
<keyword evidence="8" id="KW-1185">Reference proteome</keyword>
<evidence type="ECO:0000256" key="3">
    <source>
        <dbReference type="ARBA" id="ARBA00022670"/>
    </source>
</evidence>
<dbReference type="GO" id="GO:0070006">
    <property type="term" value="F:metalloaminopeptidase activity"/>
    <property type="evidence" value="ECO:0007669"/>
    <property type="project" value="InterPro"/>
</dbReference>
<dbReference type="Gene3D" id="3.40.630.10">
    <property type="entry name" value="Zn peptidases"/>
    <property type="match status" value="1"/>
</dbReference>
<dbReference type="CDD" id="cd00433">
    <property type="entry name" value="Peptidase_M17"/>
    <property type="match status" value="1"/>
</dbReference>
<sequence length="495" mass="53698">MLATLTQNASPISESTKATHILVVLPKLGGISDKPRNRPDFLGKNALEALLSRRGMQPGEISDSPAAASLGSGALCAWVMVDSGESPFEQQTSVRKAMRLLLEENPAEIHLAIYGNSDEKRVFAELAVYAAWINGSVLPSRKTSKKKPDRKPLARIVLHGYKDAGNFALTQAKAEGNLLTRELTVLPPNELTPRLYRRRAKKLAASEGWKYQEFDVKALRKMGAGAFVAVAQGSDPEDAAIVHLQRRIKRAHKTVALVGKGICFDTGGHNLKPPRYMHGMHEDMNGSAVALGILLAATRADLPVNIDCWLAIAQNHISPRAYKQNDVITALNGTTIEIIHTDAEGRMVLADTLTLAGRQKPDVMIDFATLTGSMHVALGSRYSGVFSNREELAQKALAAGKSSGERIWTFPMDADYDGELESRIADVKQCTLEGEADHILAARFLSRFVDNVSWLHMDLSASSNKDGLGAVGSDVTGFGVAWGIEMLSRVARISE</sequence>
<organism evidence="7 8">
    <name type="scientific">Nitrosospira lacus</name>
    <dbReference type="NCBI Taxonomy" id="1288494"/>
    <lineage>
        <taxon>Bacteria</taxon>
        <taxon>Pseudomonadati</taxon>
        <taxon>Pseudomonadota</taxon>
        <taxon>Betaproteobacteria</taxon>
        <taxon>Nitrosomonadales</taxon>
        <taxon>Nitrosomonadaceae</taxon>
        <taxon>Nitrosospira</taxon>
    </lineage>
</organism>
<dbReference type="InterPro" id="IPR000819">
    <property type="entry name" value="Peptidase_M17_C"/>
</dbReference>
<evidence type="ECO:0000256" key="1">
    <source>
        <dbReference type="ARBA" id="ARBA00009528"/>
    </source>
</evidence>
<dbReference type="GO" id="GO:0005737">
    <property type="term" value="C:cytoplasm"/>
    <property type="evidence" value="ECO:0007669"/>
    <property type="project" value="InterPro"/>
</dbReference>
<dbReference type="SUPFAM" id="SSF53187">
    <property type="entry name" value="Zn-dependent exopeptidases"/>
    <property type="match status" value="1"/>
</dbReference>
<accession>A0A1W6SNZ8</accession>
<dbReference type="GO" id="GO:0006508">
    <property type="term" value="P:proteolysis"/>
    <property type="evidence" value="ECO:0007669"/>
    <property type="project" value="UniProtKB-KW"/>
</dbReference>
<keyword evidence="4" id="KW-0378">Hydrolase</keyword>
<dbReference type="PANTHER" id="PTHR11963:SF23">
    <property type="entry name" value="CYTOSOL AMINOPEPTIDASE"/>
    <property type="match status" value="1"/>
</dbReference>
<dbReference type="PANTHER" id="PTHR11963">
    <property type="entry name" value="LEUCINE AMINOPEPTIDASE-RELATED"/>
    <property type="match status" value="1"/>
</dbReference>
<evidence type="ECO:0000313" key="8">
    <source>
        <dbReference type="Proteomes" id="UP000012179"/>
    </source>
</evidence>
<dbReference type="Pfam" id="PF00883">
    <property type="entry name" value="Peptidase_M17"/>
    <property type="match status" value="1"/>
</dbReference>
<evidence type="ECO:0000256" key="2">
    <source>
        <dbReference type="ARBA" id="ARBA00022438"/>
    </source>
</evidence>
<dbReference type="RefSeq" id="WP_085921953.1">
    <property type="nucleotide sequence ID" value="NZ_CP021106.3"/>
</dbReference>
<gene>
    <name evidence="7" type="ORF">EBAPG3_006925</name>
</gene>
<dbReference type="GO" id="GO:0030145">
    <property type="term" value="F:manganese ion binding"/>
    <property type="evidence" value="ECO:0007669"/>
    <property type="project" value="InterPro"/>
</dbReference>